<dbReference type="Proteomes" id="UP000515679">
    <property type="component" value="Chromosome"/>
</dbReference>
<dbReference type="RefSeq" id="WP_182300301.1">
    <property type="nucleotide sequence ID" value="NZ_CP041969.1"/>
</dbReference>
<keyword evidence="3" id="KW-1185">Reference proteome</keyword>
<keyword evidence="1" id="KW-0472">Membrane</keyword>
<reference evidence="2 3" key="1">
    <citation type="submission" date="2019-07" db="EMBL/GenBank/DDBJ databases">
        <authorList>
            <person name="Kim J.K."/>
            <person name="Cheong H.-M."/>
            <person name="Choi Y."/>
            <person name="Hwang K.J."/>
            <person name="Lee S."/>
            <person name="Choi C."/>
        </authorList>
    </citation>
    <scope>NUCLEOTIDE SEQUENCE [LARGE SCALE GENOMIC DNA]</scope>
    <source>
        <strain evidence="2 3">KS 22</strain>
    </source>
</reference>
<organism evidence="2 3">
    <name type="scientific">Cohnella cholangitidis</name>
    <dbReference type="NCBI Taxonomy" id="2598458"/>
    <lineage>
        <taxon>Bacteria</taxon>
        <taxon>Bacillati</taxon>
        <taxon>Bacillota</taxon>
        <taxon>Bacilli</taxon>
        <taxon>Bacillales</taxon>
        <taxon>Paenibacillaceae</taxon>
        <taxon>Cohnella</taxon>
    </lineage>
</organism>
<sequence length="384" mass="44656">MRKYKKWVYTAQGLLIASIVLIVAFNYVVDPYQIYRTPTATGFNLKKLSNQEYLWKARLIADNKPDVIFLGSSRTSRGLDPEYYTQITGDQAFNIGLSGANVYVELRYLEYALLNNKSLKTVYVGLDFEGFNKYSETTMLDGKRLESVSYIKNDLLSTLFTKQSLLDSIRVLKMNRSIIPPNVDEFLSNGSNSEVGLVTRNQQLLERQQNRFFDHLKDHLDSKQIYANYELSHQHLDAFRKIVSLCSENNVDLHVFIQPSHALQWEGIQTSGLWGEFEEWKREVVTITEVWDFSGYNSITTSPPDRFDTYLDQSHYRKHIGNYVFNRTLHINEESVPDDFGFLLTRDNIEEQLTRIRNERDKWEKANPDIVMKVEELKASSPLP</sequence>
<feature type="transmembrane region" description="Helical" evidence="1">
    <location>
        <begin position="7"/>
        <end position="29"/>
    </location>
</feature>
<name>A0A7G5C4D5_9BACL</name>
<dbReference type="KEGG" id="cchl:FPL14_25050"/>
<evidence type="ECO:0000313" key="2">
    <source>
        <dbReference type="EMBL" id="QMV44069.1"/>
    </source>
</evidence>
<evidence type="ECO:0000313" key="3">
    <source>
        <dbReference type="Proteomes" id="UP000515679"/>
    </source>
</evidence>
<proteinExistence type="predicted"/>
<keyword evidence="1" id="KW-1133">Transmembrane helix</keyword>
<gene>
    <name evidence="2" type="ORF">FPL14_25050</name>
</gene>
<evidence type="ECO:0000256" key="1">
    <source>
        <dbReference type="SAM" id="Phobius"/>
    </source>
</evidence>
<dbReference type="EMBL" id="CP041969">
    <property type="protein sequence ID" value="QMV44069.1"/>
    <property type="molecule type" value="Genomic_DNA"/>
</dbReference>
<accession>A0A7G5C4D5</accession>
<protein>
    <submittedName>
        <fullName evidence="2">Uncharacterized protein</fullName>
    </submittedName>
</protein>
<dbReference type="AlphaFoldDB" id="A0A7G5C4D5"/>
<keyword evidence="1" id="KW-0812">Transmembrane</keyword>